<comment type="similarity">
    <text evidence="9">Belongs to the protein kinase superfamily. Ser/Thr protein kinase family. GCN2 subfamily.</text>
</comment>
<keyword evidence="2 15" id="KW-0808">Transferase</keyword>
<protein>
    <recommendedName>
        <fullName evidence="10">Wee1-like protein kinase</fullName>
        <ecNumber evidence="1">2.7.10.2</ecNumber>
    </recommendedName>
</protein>
<keyword evidence="16" id="KW-1185">Reference proteome</keyword>
<dbReference type="PROSITE" id="PS00108">
    <property type="entry name" value="PROTEIN_KINASE_ST"/>
    <property type="match status" value="1"/>
</dbReference>
<keyword evidence="12" id="KW-0723">Serine/threonine-protein kinase</keyword>
<keyword evidence="4 11" id="KW-0547">Nucleotide-binding</keyword>
<proteinExistence type="inferred from homology"/>
<sequence length="497" mass="56280">MRKRKFPNSRAKGRSRRPAAAAVDRSKTVVAAGDLPLLLERIPRFPLQQISAAPPHPRLQMMYIEAPDDFPCLEKDDGDAAEKDFILSQDFFCTPDYITPEIPNNLELNKENFACPKSPEKSSRNKRHRQDFSPCTLPSSNIQLDKETVKLQLDDFGQDEVGGNKLLKTSSAKKQRYVSQSAVALRCRVMPPPCIKNPYLIINPLIDLDVFGDRKEKFSGLSPSIGREGLSRYRTDFHELEKIGIGNFSHVFKVLKRIDGCLYAVKCSIKQLHNDMERRHALREVQALAALGHHGNIVGYHSSWFENEKLYIQMELCEHSLSIDKGHMLMGGEILEVLYQPYTLQIAKALCFMHDRGIAHMDVKPENIYVKNSVYKLGDFGCAILTDRSLPIEEGDSRYMPQEILNDKYEHLDKVDIFSLGATTYELAKGSPLPESGSLFCKLREGKIPLLPGQSMQLQSLLKVMMDPDPVKRPSAQEIIENPIFDRIQKKADTVNP</sequence>
<evidence type="ECO:0000313" key="16">
    <source>
        <dbReference type="Proteomes" id="UP000236161"/>
    </source>
</evidence>
<dbReference type="InterPro" id="IPR017441">
    <property type="entry name" value="Protein_kinase_ATP_BS"/>
</dbReference>
<dbReference type="EC" id="2.7.10.2" evidence="1"/>
<keyword evidence="5 15" id="KW-0418">Kinase</keyword>
<evidence type="ECO:0000256" key="10">
    <source>
        <dbReference type="ARBA" id="ARBA00067836"/>
    </source>
</evidence>
<dbReference type="PANTHER" id="PTHR11042:SF185">
    <property type="entry name" value="WEE1-LIKE PROTEIN KINASE"/>
    <property type="match status" value="1"/>
</dbReference>
<feature type="compositionally biased region" description="Basic residues" evidence="13">
    <location>
        <begin position="1"/>
        <end position="17"/>
    </location>
</feature>
<dbReference type="FunFam" id="3.30.200.20:FF:000356">
    <property type="entry name" value="WEE protein kinase"/>
    <property type="match status" value="1"/>
</dbReference>
<dbReference type="PROSITE" id="PS50011">
    <property type="entry name" value="PROTEIN_KINASE_DOM"/>
    <property type="match status" value="1"/>
</dbReference>
<evidence type="ECO:0000256" key="1">
    <source>
        <dbReference type="ARBA" id="ARBA00011903"/>
    </source>
</evidence>
<feature type="binding site" evidence="11">
    <location>
        <position position="266"/>
    </location>
    <ligand>
        <name>ATP</name>
        <dbReference type="ChEBI" id="CHEBI:30616"/>
    </ligand>
</feature>
<dbReference type="FunFam" id="1.10.510.10:FF:000531">
    <property type="entry name" value="Wee1-like protein kinase"/>
    <property type="match status" value="1"/>
</dbReference>
<dbReference type="Gene3D" id="3.30.200.20">
    <property type="entry name" value="Phosphorylase Kinase, domain 1"/>
    <property type="match status" value="1"/>
</dbReference>
<name>A0A2I0B6R0_9ASPA</name>
<dbReference type="GO" id="GO:0005524">
    <property type="term" value="F:ATP binding"/>
    <property type="evidence" value="ECO:0007669"/>
    <property type="project" value="UniProtKB-UniRule"/>
</dbReference>
<feature type="region of interest" description="Disordered" evidence="13">
    <location>
        <begin position="116"/>
        <end position="137"/>
    </location>
</feature>
<keyword evidence="6 11" id="KW-0067">ATP-binding</keyword>
<dbReference type="OrthoDB" id="5337378at2759"/>
<keyword evidence="8" id="KW-0829">Tyrosine-protein kinase</keyword>
<dbReference type="InterPro" id="IPR000719">
    <property type="entry name" value="Prot_kinase_dom"/>
</dbReference>
<dbReference type="SUPFAM" id="SSF56112">
    <property type="entry name" value="Protein kinase-like (PK-like)"/>
    <property type="match status" value="1"/>
</dbReference>
<evidence type="ECO:0000256" key="4">
    <source>
        <dbReference type="ARBA" id="ARBA00022741"/>
    </source>
</evidence>
<dbReference type="Gene3D" id="1.10.510.10">
    <property type="entry name" value="Transferase(Phosphotransferase) domain 1"/>
    <property type="match status" value="1"/>
</dbReference>
<dbReference type="AlphaFoldDB" id="A0A2I0B6R0"/>
<reference evidence="15 16" key="1">
    <citation type="journal article" date="2017" name="Nature">
        <title>The Apostasia genome and the evolution of orchids.</title>
        <authorList>
            <person name="Zhang G.Q."/>
            <person name="Liu K.W."/>
            <person name="Li Z."/>
            <person name="Lohaus R."/>
            <person name="Hsiao Y.Y."/>
            <person name="Niu S.C."/>
            <person name="Wang J.Y."/>
            <person name="Lin Y.C."/>
            <person name="Xu Q."/>
            <person name="Chen L.J."/>
            <person name="Yoshida K."/>
            <person name="Fujiwara S."/>
            <person name="Wang Z.W."/>
            <person name="Zhang Y.Q."/>
            <person name="Mitsuda N."/>
            <person name="Wang M."/>
            <person name="Liu G.H."/>
            <person name="Pecoraro L."/>
            <person name="Huang H.X."/>
            <person name="Xiao X.J."/>
            <person name="Lin M."/>
            <person name="Wu X.Y."/>
            <person name="Wu W.L."/>
            <person name="Chen Y.Y."/>
            <person name="Chang S.B."/>
            <person name="Sakamoto S."/>
            <person name="Ohme-Takagi M."/>
            <person name="Yagi M."/>
            <person name="Zeng S.J."/>
            <person name="Shen C.Y."/>
            <person name="Yeh C.M."/>
            <person name="Luo Y.B."/>
            <person name="Tsai W.C."/>
            <person name="Van de Peer Y."/>
            <person name="Liu Z.J."/>
        </authorList>
    </citation>
    <scope>NUCLEOTIDE SEQUENCE [LARGE SCALE GENOMIC DNA]</scope>
    <source>
        <strain evidence="16">cv. Shenzhen</strain>
        <tissue evidence="15">Stem</tissue>
    </source>
</reference>
<keyword evidence="7" id="KW-0460">Magnesium</keyword>
<evidence type="ECO:0000256" key="12">
    <source>
        <dbReference type="RuleBase" id="RU000304"/>
    </source>
</evidence>
<evidence type="ECO:0000256" key="6">
    <source>
        <dbReference type="ARBA" id="ARBA00022840"/>
    </source>
</evidence>
<dbReference type="GO" id="GO:0004674">
    <property type="term" value="F:protein serine/threonine kinase activity"/>
    <property type="evidence" value="ECO:0007669"/>
    <property type="project" value="UniProtKB-KW"/>
</dbReference>
<dbReference type="InterPro" id="IPR050339">
    <property type="entry name" value="CC_SR_Kinase"/>
</dbReference>
<evidence type="ECO:0000256" key="13">
    <source>
        <dbReference type="SAM" id="MobiDB-lite"/>
    </source>
</evidence>
<evidence type="ECO:0000313" key="15">
    <source>
        <dbReference type="EMBL" id="PKA63486.1"/>
    </source>
</evidence>
<evidence type="ECO:0000256" key="2">
    <source>
        <dbReference type="ARBA" id="ARBA00022679"/>
    </source>
</evidence>
<dbReference type="Proteomes" id="UP000236161">
    <property type="component" value="Unassembled WGS sequence"/>
</dbReference>
<dbReference type="GO" id="GO:0005634">
    <property type="term" value="C:nucleus"/>
    <property type="evidence" value="ECO:0007669"/>
    <property type="project" value="TreeGrafter"/>
</dbReference>
<dbReference type="EMBL" id="KZ451908">
    <property type="protein sequence ID" value="PKA63486.1"/>
    <property type="molecule type" value="Genomic_DNA"/>
</dbReference>
<evidence type="ECO:0000256" key="11">
    <source>
        <dbReference type="PROSITE-ProRule" id="PRU10141"/>
    </source>
</evidence>
<feature type="region of interest" description="Disordered" evidence="13">
    <location>
        <begin position="1"/>
        <end position="22"/>
    </location>
</feature>
<feature type="domain" description="Protein kinase" evidence="14">
    <location>
        <begin position="237"/>
        <end position="485"/>
    </location>
</feature>
<accession>A0A2I0B6R0</accession>
<dbReference type="SMART" id="SM00220">
    <property type="entry name" value="S_TKc"/>
    <property type="match status" value="1"/>
</dbReference>
<dbReference type="STRING" id="1088818.A0A2I0B6R0"/>
<evidence type="ECO:0000259" key="14">
    <source>
        <dbReference type="PROSITE" id="PS50011"/>
    </source>
</evidence>
<dbReference type="Pfam" id="PF00069">
    <property type="entry name" value="Pkinase"/>
    <property type="match status" value="1"/>
</dbReference>
<dbReference type="GO" id="GO:0046872">
    <property type="term" value="F:metal ion binding"/>
    <property type="evidence" value="ECO:0007669"/>
    <property type="project" value="UniProtKB-KW"/>
</dbReference>
<evidence type="ECO:0000256" key="3">
    <source>
        <dbReference type="ARBA" id="ARBA00022723"/>
    </source>
</evidence>
<dbReference type="PROSITE" id="PS00107">
    <property type="entry name" value="PROTEIN_KINASE_ATP"/>
    <property type="match status" value="1"/>
</dbReference>
<keyword evidence="3" id="KW-0479">Metal-binding</keyword>
<evidence type="ECO:0000256" key="8">
    <source>
        <dbReference type="ARBA" id="ARBA00023137"/>
    </source>
</evidence>
<dbReference type="PANTHER" id="PTHR11042">
    <property type="entry name" value="EUKARYOTIC TRANSLATION INITIATION FACTOR 2-ALPHA KINASE EIF2-ALPHA KINASE -RELATED"/>
    <property type="match status" value="1"/>
</dbReference>
<gene>
    <name evidence="15" type="primary">WEE1</name>
    <name evidence="15" type="ORF">AXF42_Ash005381</name>
</gene>
<evidence type="ECO:0000256" key="7">
    <source>
        <dbReference type="ARBA" id="ARBA00022842"/>
    </source>
</evidence>
<dbReference type="GO" id="GO:0004715">
    <property type="term" value="F:non-membrane spanning protein tyrosine kinase activity"/>
    <property type="evidence" value="ECO:0007669"/>
    <property type="project" value="UniProtKB-EC"/>
</dbReference>
<dbReference type="InterPro" id="IPR011009">
    <property type="entry name" value="Kinase-like_dom_sf"/>
</dbReference>
<dbReference type="GO" id="GO:0005737">
    <property type="term" value="C:cytoplasm"/>
    <property type="evidence" value="ECO:0007669"/>
    <property type="project" value="TreeGrafter"/>
</dbReference>
<organism evidence="15 16">
    <name type="scientific">Apostasia shenzhenica</name>
    <dbReference type="NCBI Taxonomy" id="1088818"/>
    <lineage>
        <taxon>Eukaryota</taxon>
        <taxon>Viridiplantae</taxon>
        <taxon>Streptophyta</taxon>
        <taxon>Embryophyta</taxon>
        <taxon>Tracheophyta</taxon>
        <taxon>Spermatophyta</taxon>
        <taxon>Magnoliopsida</taxon>
        <taxon>Liliopsida</taxon>
        <taxon>Asparagales</taxon>
        <taxon>Orchidaceae</taxon>
        <taxon>Apostasioideae</taxon>
        <taxon>Apostasia</taxon>
    </lineage>
</organism>
<evidence type="ECO:0000256" key="9">
    <source>
        <dbReference type="ARBA" id="ARBA00037982"/>
    </source>
</evidence>
<evidence type="ECO:0000256" key="5">
    <source>
        <dbReference type="ARBA" id="ARBA00022777"/>
    </source>
</evidence>
<dbReference type="InterPro" id="IPR008271">
    <property type="entry name" value="Ser/Thr_kinase_AS"/>
</dbReference>